<evidence type="ECO:0008006" key="4">
    <source>
        <dbReference type="Google" id="ProtNLM"/>
    </source>
</evidence>
<reference evidence="2" key="2">
    <citation type="submission" date="2020-11" db="EMBL/GenBank/DDBJ databases">
        <authorList>
            <consortium name="DOE Joint Genome Institute"/>
            <person name="Kuo A."/>
            <person name="Miyauchi S."/>
            <person name="Kiss E."/>
            <person name="Drula E."/>
            <person name="Kohler A."/>
            <person name="Sanchez-Garcia M."/>
            <person name="Andreopoulos B."/>
            <person name="Barry K.W."/>
            <person name="Bonito G."/>
            <person name="Buee M."/>
            <person name="Carver A."/>
            <person name="Chen C."/>
            <person name="Cichocki N."/>
            <person name="Clum A."/>
            <person name="Culley D."/>
            <person name="Crous P.W."/>
            <person name="Fauchery L."/>
            <person name="Girlanda M."/>
            <person name="Hayes R."/>
            <person name="Keri Z."/>
            <person name="Labutti K."/>
            <person name="Lipzen A."/>
            <person name="Lombard V."/>
            <person name="Magnuson J."/>
            <person name="Maillard F."/>
            <person name="Morin E."/>
            <person name="Murat C."/>
            <person name="Nolan M."/>
            <person name="Ohm R."/>
            <person name="Pangilinan J."/>
            <person name="Pereira M."/>
            <person name="Perotto S."/>
            <person name="Peter M."/>
            <person name="Riley R."/>
            <person name="Sitrit Y."/>
            <person name="Stielow B."/>
            <person name="Szollosi G."/>
            <person name="Zifcakova L."/>
            <person name="Stursova M."/>
            <person name="Spatafora J.W."/>
            <person name="Tedersoo L."/>
            <person name="Vaario L.-M."/>
            <person name="Yamada A."/>
            <person name="Yan M."/>
            <person name="Wang P."/>
            <person name="Xu J."/>
            <person name="Bruns T."/>
            <person name="Baldrian P."/>
            <person name="Vilgalys R."/>
            <person name="Henrissat B."/>
            <person name="Grigoriev I.V."/>
            <person name="Hibbett D."/>
            <person name="Nagy L.G."/>
            <person name="Martin F.M."/>
        </authorList>
    </citation>
    <scope>NUCLEOTIDE SEQUENCE</scope>
    <source>
        <strain evidence="2">UH-Tt-Lm1</strain>
    </source>
</reference>
<dbReference type="InterPro" id="IPR013176">
    <property type="entry name" value="Ccz1"/>
</dbReference>
<accession>A0A9P6L015</accession>
<feature type="compositionally biased region" description="Pro residues" evidence="1">
    <location>
        <begin position="441"/>
        <end position="452"/>
    </location>
</feature>
<keyword evidence="3" id="KW-1185">Reference proteome</keyword>
<feature type="compositionally biased region" description="Low complexity" evidence="1">
    <location>
        <begin position="376"/>
        <end position="395"/>
    </location>
</feature>
<evidence type="ECO:0000256" key="1">
    <source>
        <dbReference type="SAM" id="MobiDB-lite"/>
    </source>
</evidence>
<organism evidence="2 3">
    <name type="scientific">Thelephora terrestris</name>
    <dbReference type="NCBI Taxonomy" id="56493"/>
    <lineage>
        <taxon>Eukaryota</taxon>
        <taxon>Fungi</taxon>
        <taxon>Dikarya</taxon>
        <taxon>Basidiomycota</taxon>
        <taxon>Agaricomycotina</taxon>
        <taxon>Agaricomycetes</taxon>
        <taxon>Thelephorales</taxon>
        <taxon>Thelephoraceae</taxon>
        <taxon>Thelephora</taxon>
    </lineage>
</organism>
<dbReference type="GO" id="GO:0016192">
    <property type="term" value="P:vesicle-mediated transport"/>
    <property type="evidence" value="ECO:0007669"/>
    <property type="project" value="InterPro"/>
</dbReference>
<feature type="region of interest" description="Disordered" evidence="1">
    <location>
        <begin position="376"/>
        <end position="456"/>
    </location>
</feature>
<feature type="compositionally biased region" description="Basic and acidic residues" evidence="1">
    <location>
        <begin position="301"/>
        <end position="332"/>
    </location>
</feature>
<reference evidence="2" key="1">
    <citation type="journal article" date="2020" name="Nat. Commun.">
        <title>Large-scale genome sequencing of mycorrhizal fungi provides insights into the early evolution of symbiotic traits.</title>
        <authorList>
            <person name="Miyauchi S."/>
            <person name="Kiss E."/>
            <person name="Kuo A."/>
            <person name="Drula E."/>
            <person name="Kohler A."/>
            <person name="Sanchez-Garcia M."/>
            <person name="Morin E."/>
            <person name="Andreopoulos B."/>
            <person name="Barry K.W."/>
            <person name="Bonito G."/>
            <person name="Buee M."/>
            <person name="Carver A."/>
            <person name="Chen C."/>
            <person name="Cichocki N."/>
            <person name="Clum A."/>
            <person name="Culley D."/>
            <person name="Crous P.W."/>
            <person name="Fauchery L."/>
            <person name="Girlanda M."/>
            <person name="Hayes R.D."/>
            <person name="Keri Z."/>
            <person name="LaButti K."/>
            <person name="Lipzen A."/>
            <person name="Lombard V."/>
            <person name="Magnuson J."/>
            <person name="Maillard F."/>
            <person name="Murat C."/>
            <person name="Nolan M."/>
            <person name="Ohm R.A."/>
            <person name="Pangilinan J."/>
            <person name="Pereira M.F."/>
            <person name="Perotto S."/>
            <person name="Peter M."/>
            <person name="Pfister S."/>
            <person name="Riley R."/>
            <person name="Sitrit Y."/>
            <person name="Stielow J.B."/>
            <person name="Szollosi G."/>
            <person name="Zifcakova L."/>
            <person name="Stursova M."/>
            <person name="Spatafora J.W."/>
            <person name="Tedersoo L."/>
            <person name="Vaario L.M."/>
            <person name="Yamada A."/>
            <person name="Yan M."/>
            <person name="Wang P."/>
            <person name="Xu J."/>
            <person name="Bruns T."/>
            <person name="Baldrian P."/>
            <person name="Vilgalys R."/>
            <person name="Dunand C."/>
            <person name="Henrissat B."/>
            <person name="Grigoriev I.V."/>
            <person name="Hibbett D."/>
            <person name="Nagy L.G."/>
            <person name="Martin F.M."/>
        </authorList>
    </citation>
    <scope>NUCLEOTIDE SEQUENCE</scope>
    <source>
        <strain evidence="2">UH-Tt-Lm1</strain>
    </source>
</reference>
<name>A0A9P6L015_9AGAM</name>
<feature type="compositionally biased region" description="Polar residues" evidence="1">
    <location>
        <begin position="262"/>
        <end position="276"/>
    </location>
</feature>
<dbReference type="PANTHER" id="PTHR13056">
    <property type="entry name" value="VACUOLAR FUSION PROTEIN CCZ1 HOMOLOG-RELATED"/>
    <property type="match status" value="1"/>
</dbReference>
<dbReference type="AlphaFoldDB" id="A0A9P6L015"/>
<evidence type="ECO:0000313" key="3">
    <source>
        <dbReference type="Proteomes" id="UP000736335"/>
    </source>
</evidence>
<feature type="region of interest" description="Disordered" evidence="1">
    <location>
        <begin position="75"/>
        <end position="101"/>
    </location>
</feature>
<evidence type="ECO:0000313" key="2">
    <source>
        <dbReference type="EMBL" id="KAF9777314.1"/>
    </source>
</evidence>
<comment type="caution">
    <text evidence="2">The sequence shown here is derived from an EMBL/GenBank/DDBJ whole genome shotgun (WGS) entry which is preliminary data.</text>
</comment>
<protein>
    <recommendedName>
        <fullName evidence="4">CCZ1/INTU/HSP4 first Longin domain-containing protein</fullName>
    </recommendedName>
</protein>
<gene>
    <name evidence="2" type="ORF">BJ322DRAFT_1097135</name>
</gene>
<feature type="region of interest" description="Disordered" evidence="1">
    <location>
        <begin position="300"/>
        <end position="364"/>
    </location>
</feature>
<dbReference type="GO" id="GO:0035658">
    <property type="term" value="C:Mon1-Ccz1 complex"/>
    <property type="evidence" value="ECO:0007669"/>
    <property type="project" value="InterPro"/>
</dbReference>
<feature type="compositionally biased region" description="Basic and acidic residues" evidence="1">
    <location>
        <begin position="352"/>
        <end position="361"/>
    </location>
</feature>
<dbReference type="PANTHER" id="PTHR13056:SF0">
    <property type="entry name" value="VACUOLAR FUSION PROTEIN CCZ1 HOMOLOG-RELATED"/>
    <property type="match status" value="1"/>
</dbReference>
<dbReference type="EMBL" id="WIUZ02000050">
    <property type="protein sequence ID" value="KAF9777314.1"/>
    <property type="molecule type" value="Genomic_DNA"/>
</dbReference>
<dbReference type="Proteomes" id="UP000736335">
    <property type="component" value="Unassembled WGS sequence"/>
</dbReference>
<dbReference type="OrthoDB" id="240546at2759"/>
<feature type="region of interest" description="Disordered" evidence="1">
    <location>
        <begin position="247"/>
        <end position="284"/>
    </location>
</feature>
<sequence length="673" mass="74404">MSRIPASLLYLNVYNPTLKPTDPQAQILFYTARDRAVSRDRMLRQIGLARRWMFNPGGEPCENVHSQTRRMVMMSPEPELPKTTRQPVKSPSKGKKSEPVKQEPLFEYHEGLVHDIALKTHLQRAYELFKVLFTQFSRGDQARLFHLDLGYLGPTSLELQLERFFTVWAWSWDMEEQPDFCSHLGRPLHPYYKVLASQFEPLDDILPEGVIHFALSPSGLIPSPRFSRSSPSPALVQHLRSILPEYIPSVPHSTPDPESEIKPTSSNDNATGQRSTGGFALPTIPMPAVHLNMDVRNLKWNSKDKEKQKNAKVVEDERKPDSELETKPDAGGERGTPLDAPVVGDDVPGSDPQKEEEKVEVEAEVDTVSLVDAMGSEISHGGSSNGHSPGSGTPGETPPSPATRTIAPPSEDDATPTAIQPVNPALDAQEGSNEASEEPTPTRPPSPNPVEMPPAILEPTLPRVNFSQTLVHLAPLGHPLRTIKRRLYYLMKEDVTVAIVDDESLSLQNQEDTQPIAEVALKVAEKLRNAIYDEERLGNSGTPVTAAKILQPKDTHIFSVEGDYAVTGLGGFKSTSEHLYGGQQLLEGDQDIVEVFSRDSNPQHWHIARKGNVLEPDGRATQSAIYYRSARKESSLSDVDNEVAAAMRKFTKPPIKSVSRANTIIAPQPKSHT</sequence>
<proteinExistence type="predicted"/>